<dbReference type="Pfam" id="PF14817">
    <property type="entry name" value="HAUS5"/>
    <property type="match status" value="1"/>
</dbReference>
<keyword evidence="1" id="KW-0175">Coiled coil</keyword>
<protein>
    <submittedName>
        <fullName evidence="2">(apollo) hypothetical protein</fullName>
    </submittedName>
</protein>
<comment type="caution">
    <text evidence="2">The sequence shown here is derived from an EMBL/GenBank/DDBJ whole genome shotgun (WGS) entry which is preliminary data.</text>
</comment>
<evidence type="ECO:0000313" key="2">
    <source>
        <dbReference type="EMBL" id="CAG5055240.1"/>
    </source>
</evidence>
<dbReference type="Proteomes" id="UP000691718">
    <property type="component" value="Unassembled WGS sequence"/>
</dbReference>
<name>A0A8S3Y9Z4_PARAO</name>
<reference evidence="2" key="1">
    <citation type="submission" date="2021-04" db="EMBL/GenBank/DDBJ databases">
        <authorList>
            <person name="Tunstrom K."/>
        </authorList>
    </citation>
    <scope>NUCLEOTIDE SEQUENCE</scope>
</reference>
<sequence length="285" mass="32047">MSEDKLCSDEVPQKFAEWLLVMGCPAEKVPTVDKVALMCRGPYYMVWRSLMEHVYPKNVIRDKRLQVFCNDVSICQKKSAFSQNLNVIVPEQLCLWQQQKDLKEKVYDAVNRLKQSQETLNQLMDKITTRVSQRNVSHQHIQDLQRRVWLLQQVAEELQCRKDNLDETLSIANSLCCLKNENEIQNIVDKNVAVLRRQGNQTSSAASLSLLSNANPVASSSAMSIQSECTDTEEQVSSLVRCGAAAWTQLRERRAGLAAALAAANATPPGPRVRDARFLSTALAL</sequence>
<dbReference type="EMBL" id="CAJQZP010001576">
    <property type="protein sequence ID" value="CAG5055240.1"/>
    <property type="molecule type" value="Genomic_DNA"/>
</dbReference>
<dbReference type="GO" id="GO:0070652">
    <property type="term" value="C:HAUS complex"/>
    <property type="evidence" value="ECO:0007669"/>
    <property type="project" value="InterPro"/>
</dbReference>
<accession>A0A8S3Y9Z4</accession>
<proteinExistence type="predicted"/>
<gene>
    <name evidence="2" type="ORF">PAPOLLO_LOCUS26228</name>
</gene>
<keyword evidence="3" id="KW-1185">Reference proteome</keyword>
<dbReference type="OrthoDB" id="7475817at2759"/>
<evidence type="ECO:0000313" key="3">
    <source>
        <dbReference type="Proteomes" id="UP000691718"/>
    </source>
</evidence>
<dbReference type="InterPro" id="IPR029131">
    <property type="entry name" value="HAUS5"/>
</dbReference>
<feature type="coiled-coil region" evidence="1">
    <location>
        <begin position="141"/>
        <end position="175"/>
    </location>
</feature>
<evidence type="ECO:0000256" key="1">
    <source>
        <dbReference type="SAM" id="Coils"/>
    </source>
</evidence>
<organism evidence="2 3">
    <name type="scientific">Parnassius apollo</name>
    <name type="common">Apollo butterfly</name>
    <name type="synonym">Papilio apollo</name>
    <dbReference type="NCBI Taxonomy" id="110799"/>
    <lineage>
        <taxon>Eukaryota</taxon>
        <taxon>Metazoa</taxon>
        <taxon>Ecdysozoa</taxon>
        <taxon>Arthropoda</taxon>
        <taxon>Hexapoda</taxon>
        <taxon>Insecta</taxon>
        <taxon>Pterygota</taxon>
        <taxon>Neoptera</taxon>
        <taxon>Endopterygota</taxon>
        <taxon>Lepidoptera</taxon>
        <taxon>Glossata</taxon>
        <taxon>Ditrysia</taxon>
        <taxon>Papilionoidea</taxon>
        <taxon>Papilionidae</taxon>
        <taxon>Parnassiinae</taxon>
        <taxon>Parnassini</taxon>
        <taxon>Parnassius</taxon>
        <taxon>Parnassius</taxon>
    </lineage>
</organism>
<dbReference type="AlphaFoldDB" id="A0A8S3Y9Z4"/>
<dbReference type="GO" id="GO:0051225">
    <property type="term" value="P:spindle assembly"/>
    <property type="evidence" value="ECO:0007669"/>
    <property type="project" value="InterPro"/>
</dbReference>